<reference evidence="1 2" key="1">
    <citation type="submission" date="2019-04" db="EMBL/GenBank/DDBJ databases">
        <title>Friends and foes A comparative genomics study of 23 Aspergillus species from section Flavi.</title>
        <authorList>
            <consortium name="DOE Joint Genome Institute"/>
            <person name="Kjaerbolling I."/>
            <person name="Vesth T."/>
            <person name="Frisvad J.C."/>
            <person name="Nybo J.L."/>
            <person name="Theobald S."/>
            <person name="Kildgaard S."/>
            <person name="Isbrandt T."/>
            <person name="Kuo A."/>
            <person name="Sato A."/>
            <person name="Lyhne E.K."/>
            <person name="Kogle M.E."/>
            <person name="Wiebenga A."/>
            <person name="Kun R.S."/>
            <person name="Lubbers R.J."/>
            <person name="Makela M.R."/>
            <person name="Barry K."/>
            <person name="Chovatia M."/>
            <person name="Clum A."/>
            <person name="Daum C."/>
            <person name="Haridas S."/>
            <person name="He G."/>
            <person name="LaButti K."/>
            <person name="Lipzen A."/>
            <person name="Mondo S."/>
            <person name="Riley R."/>
            <person name="Salamov A."/>
            <person name="Simmons B.A."/>
            <person name="Magnuson J.K."/>
            <person name="Henrissat B."/>
            <person name="Mortensen U.H."/>
            <person name="Larsen T.O."/>
            <person name="Devries R.P."/>
            <person name="Grigoriev I.V."/>
            <person name="Machida M."/>
            <person name="Baker S.E."/>
            <person name="Andersen M.R."/>
        </authorList>
    </citation>
    <scope>NUCLEOTIDE SEQUENCE [LARGE SCALE GENOMIC DNA]</scope>
    <source>
        <strain evidence="1 2">IBT 18842</strain>
    </source>
</reference>
<dbReference type="Proteomes" id="UP000325780">
    <property type="component" value="Unassembled WGS sequence"/>
</dbReference>
<gene>
    <name evidence="1" type="ORF">BDV25DRAFT_110508</name>
</gene>
<dbReference type="AlphaFoldDB" id="A0A5N6TVX1"/>
<evidence type="ECO:0000313" key="2">
    <source>
        <dbReference type="Proteomes" id="UP000325780"/>
    </source>
</evidence>
<dbReference type="InterPro" id="IPR011333">
    <property type="entry name" value="SKP1/BTB/POZ_sf"/>
</dbReference>
<dbReference type="PANTHER" id="PTHR47843:SF2">
    <property type="entry name" value="BTB DOMAIN-CONTAINING PROTEIN"/>
    <property type="match status" value="1"/>
</dbReference>
<name>A0A5N6TVX1_ASPAV</name>
<protein>
    <recommendedName>
        <fullName evidence="3">BTB domain-containing protein</fullName>
    </recommendedName>
</protein>
<dbReference type="EMBL" id="ML742092">
    <property type="protein sequence ID" value="KAE8150533.1"/>
    <property type="molecule type" value="Genomic_DNA"/>
</dbReference>
<accession>A0A5N6TVX1</accession>
<dbReference type="OrthoDB" id="9997739at2759"/>
<proteinExistence type="predicted"/>
<dbReference type="Gene3D" id="3.30.710.10">
    <property type="entry name" value="Potassium Channel Kv1.1, Chain A"/>
    <property type="match status" value="1"/>
</dbReference>
<sequence length="273" mass="30755">MFHCQIDLANNARVVRSDSFTFLIGPDHVPFIVHAGVVKELSAPLTAMIENGSMKESVERVAVLEDIEIETFGQFCEYAYKGSYTTAEYVERNAETASLTPGWGNPRGLSPTPTAPAETLHPNTALERDFARKFHALSFQVGDASVQSTASNLNPDFLGHAKLYFFTTRYLIQPLRMQCLQSLHRDLCDFKLNKDNVFRIIDLLAYTYTHTSPHEPGSCYLREMVSLYTAYTARSLAKYGGLRELMEENTEIAIDLVERFVFESNIGVQQGYI</sequence>
<evidence type="ECO:0000313" key="1">
    <source>
        <dbReference type="EMBL" id="KAE8150533.1"/>
    </source>
</evidence>
<keyword evidence="2" id="KW-1185">Reference proteome</keyword>
<dbReference type="PANTHER" id="PTHR47843">
    <property type="entry name" value="BTB DOMAIN-CONTAINING PROTEIN-RELATED"/>
    <property type="match status" value="1"/>
</dbReference>
<organism evidence="1 2">
    <name type="scientific">Aspergillus avenaceus</name>
    <dbReference type="NCBI Taxonomy" id="36643"/>
    <lineage>
        <taxon>Eukaryota</taxon>
        <taxon>Fungi</taxon>
        <taxon>Dikarya</taxon>
        <taxon>Ascomycota</taxon>
        <taxon>Pezizomycotina</taxon>
        <taxon>Eurotiomycetes</taxon>
        <taxon>Eurotiomycetidae</taxon>
        <taxon>Eurotiales</taxon>
        <taxon>Aspergillaceae</taxon>
        <taxon>Aspergillus</taxon>
        <taxon>Aspergillus subgen. Circumdati</taxon>
    </lineage>
</organism>
<evidence type="ECO:0008006" key="3">
    <source>
        <dbReference type="Google" id="ProtNLM"/>
    </source>
</evidence>